<comment type="similarity">
    <text evidence="2">Belongs to the DCP1 family.</text>
</comment>
<dbReference type="GO" id="GO:0008047">
    <property type="term" value="F:enzyme activator activity"/>
    <property type="evidence" value="ECO:0007669"/>
    <property type="project" value="InterPro"/>
</dbReference>
<evidence type="ECO:0000313" key="6">
    <source>
        <dbReference type="EMBL" id="PCH45116.1"/>
    </source>
</evidence>
<proteinExistence type="inferred from homology"/>
<dbReference type="PANTHER" id="PTHR16290:SF0">
    <property type="entry name" value="DECAPPING PROTEIN 1, ISOFORM A"/>
    <property type="match status" value="1"/>
</dbReference>
<feature type="region of interest" description="Disordered" evidence="5">
    <location>
        <begin position="535"/>
        <end position="599"/>
    </location>
</feature>
<feature type="compositionally biased region" description="Pro residues" evidence="5">
    <location>
        <begin position="690"/>
        <end position="701"/>
    </location>
</feature>
<dbReference type="OrthoDB" id="440673at2759"/>
<dbReference type="STRING" id="742152.A0A2H3JSK0"/>
<dbReference type="GO" id="GO:0006397">
    <property type="term" value="P:mRNA processing"/>
    <property type="evidence" value="ECO:0007669"/>
    <property type="project" value="UniProtKB-KW"/>
</dbReference>
<organism evidence="6 7">
    <name type="scientific">Wolfiporia cocos (strain MD-104)</name>
    <name type="common">Brown rot fungus</name>
    <dbReference type="NCBI Taxonomy" id="742152"/>
    <lineage>
        <taxon>Eukaryota</taxon>
        <taxon>Fungi</taxon>
        <taxon>Dikarya</taxon>
        <taxon>Basidiomycota</taxon>
        <taxon>Agaricomycotina</taxon>
        <taxon>Agaricomycetes</taxon>
        <taxon>Polyporales</taxon>
        <taxon>Phaeolaceae</taxon>
        <taxon>Wolfiporia</taxon>
    </lineage>
</organism>
<dbReference type="PANTHER" id="PTHR16290">
    <property type="entry name" value="TRANSCRIPTION FACTOR SMIF DECAPPING ENZYME DCP1"/>
    <property type="match status" value="1"/>
</dbReference>
<feature type="compositionally biased region" description="Basic and acidic residues" evidence="5">
    <location>
        <begin position="727"/>
        <end position="739"/>
    </location>
</feature>
<protein>
    <submittedName>
        <fullName evidence="6">Uncharacterized protein</fullName>
    </submittedName>
</protein>
<evidence type="ECO:0000256" key="3">
    <source>
        <dbReference type="ARBA" id="ARBA00022490"/>
    </source>
</evidence>
<dbReference type="OMA" id="QFSHVCV"/>
<evidence type="ECO:0000256" key="1">
    <source>
        <dbReference type="ARBA" id="ARBA00004496"/>
    </source>
</evidence>
<feature type="region of interest" description="Disordered" evidence="5">
    <location>
        <begin position="221"/>
        <end position="273"/>
    </location>
</feature>
<feature type="region of interest" description="Disordered" evidence="5">
    <location>
        <begin position="631"/>
        <end position="739"/>
    </location>
</feature>
<evidence type="ECO:0000256" key="5">
    <source>
        <dbReference type="SAM" id="MobiDB-lite"/>
    </source>
</evidence>
<dbReference type="GO" id="GO:0000290">
    <property type="term" value="P:deadenylation-dependent decapping of nuclear-transcribed mRNA"/>
    <property type="evidence" value="ECO:0007669"/>
    <property type="project" value="InterPro"/>
</dbReference>
<dbReference type="InterPro" id="IPR010334">
    <property type="entry name" value="Dcp1"/>
</dbReference>
<dbReference type="Gene3D" id="2.30.29.30">
    <property type="entry name" value="Pleckstrin-homology domain (PH domain)/Phosphotyrosine-binding domain (PTB)"/>
    <property type="match status" value="1"/>
</dbReference>
<dbReference type="CDD" id="cd09804">
    <property type="entry name" value="Dcp1"/>
    <property type="match status" value="1"/>
</dbReference>
<dbReference type="EMBL" id="KB468168">
    <property type="protein sequence ID" value="PCH45116.1"/>
    <property type="molecule type" value="Genomic_DNA"/>
</dbReference>
<dbReference type="GO" id="GO:0031087">
    <property type="term" value="P:deadenylation-independent decapping of nuclear-transcribed mRNA"/>
    <property type="evidence" value="ECO:0007669"/>
    <property type="project" value="TreeGrafter"/>
</dbReference>
<comment type="subcellular location">
    <subcellularLocation>
        <location evidence="1">Cytoplasm</location>
    </subcellularLocation>
</comment>
<dbReference type="InterPro" id="IPR011993">
    <property type="entry name" value="PH-like_dom_sf"/>
</dbReference>
<dbReference type="GO" id="GO:0003729">
    <property type="term" value="F:mRNA binding"/>
    <property type="evidence" value="ECO:0007669"/>
    <property type="project" value="TreeGrafter"/>
</dbReference>
<dbReference type="Proteomes" id="UP000218811">
    <property type="component" value="Unassembled WGS sequence"/>
</dbReference>
<keyword evidence="3" id="KW-0963">Cytoplasm</keyword>
<feature type="compositionally biased region" description="Low complexity" evidence="5">
    <location>
        <begin position="552"/>
        <end position="583"/>
    </location>
</feature>
<dbReference type="AlphaFoldDB" id="A0A2H3JSK0"/>
<sequence length="793" mass="85687">MTPRRHRSNSNVSGNHAQHTRPQRAESPVVSAQQPKRQLGMTPAIYENNMKVLHRREPSITSIFDQFSHVCVYHHNGVKWEKQGYEGSMFLFEKQTYPPYGFFILNRMGTDDYIRPIHPEDDMDVMGDYLMYRYYPKFTELRIAMGLPYPIPPEQRPALDAQLLRQMTPEEVALSRSGKSKEWRGTSVTIGLWMFATDSREPLKDVMMRLHSYIKQGNPYPEEFRYGPGRPPPPNSHLRTASRASISREDNDSQASHAGNQYLLGGSRNQSQLDSSTTIMPIAAYSSGSELDKLFAKLMPSASNTPAPEVQSMSAASAAPASSISLQDLFASANGPHQLRAQPPVAALPSMQAPPTASTPNRGLALLDSIFASAAPTPPLASVNPYASPFYQAPPVAPSSSLPPHPEDIQIVSPKPTSSALPQILNQDVIASLLGLSSDSRASSVAPSSASSHHSNPLRSEGGTECSEGEYITASDHSFTSTTFQASVDLAMLAAGPSSGPTLLTVQNTVTAGVGPGKGGHTARFAEGDATPRAVARGIDPVSPPLQPQDLAPRSNSQAPASAPAGASANAAAAPSPAPSANPRTLVPFTTDSELWPYPRAPLDDRSLDADDADIVELDFADTRALSDPAMFSSRLKEKQSRAGGKEKKRKTREEREEERAKQREEIERGWDDPTKGEVQSMRPAVGMRPEPPSAPVPAPAPAVNGGGKTKDKHAVSGGKSEAARVNGHEARSAGKLDTDAAKQAIISAALSHQRQSSQDMSRNDFVRELLTLIHTDKGFVDKLWEEYSTRAH</sequence>
<gene>
    <name evidence="6" type="ORF">WOLCODRAFT_139389</name>
</gene>
<keyword evidence="4" id="KW-0507">mRNA processing</keyword>
<evidence type="ECO:0000256" key="4">
    <source>
        <dbReference type="ARBA" id="ARBA00022664"/>
    </source>
</evidence>
<keyword evidence="7" id="KW-1185">Reference proteome</keyword>
<feature type="region of interest" description="Disordered" evidence="5">
    <location>
        <begin position="1"/>
        <end position="38"/>
    </location>
</feature>
<dbReference type="Pfam" id="PF06058">
    <property type="entry name" value="DCP1"/>
    <property type="match status" value="1"/>
</dbReference>
<feature type="compositionally biased region" description="Basic and acidic residues" evidence="5">
    <location>
        <begin position="635"/>
        <end position="676"/>
    </location>
</feature>
<name>A0A2H3JSK0_WOLCO</name>
<feature type="region of interest" description="Disordered" evidence="5">
    <location>
        <begin position="441"/>
        <end position="466"/>
    </location>
</feature>
<dbReference type="SUPFAM" id="SSF50729">
    <property type="entry name" value="PH domain-like"/>
    <property type="match status" value="1"/>
</dbReference>
<feature type="compositionally biased region" description="Low complexity" evidence="5">
    <location>
        <begin position="441"/>
        <end position="460"/>
    </location>
</feature>
<reference evidence="6 7" key="1">
    <citation type="journal article" date="2012" name="Science">
        <title>The Paleozoic origin of enzymatic lignin decomposition reconstructed from 31 fungal genomes.</title>
        <authorList>
            <person name="Floudas D."/>
            <person name="Binder M."/>
            <person name="Riley R."/>
            <person name="Barry K."/>
            <person name="Blanchette R.A."/>
            <person name="Henrissat B."/>
            <person name="Martinez A.T."/>
            <person name="Otillar R."/>
            <person name="Spatafora J.W."/>
            <person name="Yadav J.S."/>
            <person name="Aerts A."/>
            <person name="Benoit I."/>
            <person name="Boyd A."/>
            <person name="Carlson A."/>
            <person name="Copeland A."/>
            <person name="Coutinho P.M."/>
            <person name="de Vries R.P."/>
            <person name="Ferreira P."/>
            <person name="Findley K."/>
            <person name="Foster B."/>
            <person name="Gaskell J."/>
            <person name="Glotzer D."/>
            <person name="Gorecki P."/>
            <person name="Heitman J."/>
            <person name="Hesse C."/>
            <person name="Hori C."/>
            <person name="Igarashi K."/>
            <person name="Jurgens J.A."/>
            <person name="Kallen N."/>
            <person name="Kersten P."/>
            <person name="Kohler A."/>
            <person name="Kuees U."/>
            <person name="Kumar T.K.A."/>
            <person name="Kuo A."/>
            <person name="LaButti K."/>
            <person name="Larrondo L.F."/>
            <person name="Lindquist E."/>
            <person name="Ling A."/>
            <person name="Lombard V."/>
            <person name="Lucas S."/>
            <person name="Lundell T."/>
            <person name="Martin R."/>
            <person name="McLaughlin D.J."/>
            <person name="Morgenstern I."/>
            <person name="Morin E."/>
            <person name="Murat C."/>
            <person name="Nagy L.G."/>
            <person name="Nolan M."/>
            <person name="Ohm R.A."/>
            <person name="Patyshakuliyeva A."/>
            <person name="Rokas A."/>
            <person name="Ruiz-Duenas F.J."/>
            <person name="Sabat G."/>
            <person name="Salamov A."/>
            <person name="Samejima M."/>
            <person name="Schmutz J."/>
            <person name="Slot J.C."/>
            <person name="St John F."/>
            <person name="Stenlid J."/>
            <person name="Sun H."/>
            <person name="Sun S."/>
            <person name="Syed K."/>
            <person name="Tsang A."/>
            <person name="Wiebenga A."/>
            <person name="Young D."/>
            <person name="Pisabarro A."/>
            <person name="Eastwood D.C."/>
            <person name="Martin F."/>
            <person name="Cullen D."/>
            <person name="Grigoriev I.V."/>
            <person name="Hibbett D.S."/>
        </authorList>
    </citation>
    <scope>NUCLEOTIDE SEQUENCE [LARGE SCALE GENOMIC DNA]</scope>
    <source>
        <strain evidence="6 7">MD-104</strain>
    </source>
</reference>
<dbReference type="GO" id="GO:0000932">
    <property type="term" value="C:P-body"/>
    <property type="evidence" value="ECO:0007669"/>
    <property type="project" value="TreeGrafter"/>
</dbReference>
<evidence type="ECO:0000256" key="2">
    <source>
        <dbReference type="ARBA" id="ARBA00008778"/>
    </source>
</evidence>
<accession>A0A2H3JSK0</accession>
<evidence type="ECO:0000313" key="7">
    <source>
        <dbReference type="Proteomes" id="UP000218811"/>
    </source>
</evidence>